<sequence length="509" mass="57017">MFSFFFGDYALVFDLYHVCFFGVAVVAIILSLILGFRLSRVRKSMQEHFVAETHLLKGEVEVGALKLQSVEQAYHRDAQLWAAEKQELLAQNSKADQYRTHAENVSRKLAGLEATQQEREKAFAAERSTMKALNAEIHQKFQQLADSALRQSQKQFLEIANEQMRQHKEVSQADLARMIGPIKESFSQFSQKVENIEKVRNEDRSSLRTEIEKLSQVMVETQNVTGKLANALSAPKSGGRWGEETLRNVLEMAGLSEHADFSEQVHANVEDGANIRPDVVVRMPGGRHLVIDSKVSVDDFLQAADESDVQRQNMLLQTHARKMRDHVTTLARKAYWAQLPDTVDFVAMFVPGENFYAAALSSDRDLFDYAARNKVIIVTPSTLVALAKAVAFGWRQESAAQNTKEVTDLARELYSRISILGDKVLKMGRHLSGASSAYNEMVGTLETKVLPQARKFDALGVSAEGKSIPDLEDIEDNVREPVRGRDLVFKSTESADIPDRITSDNSNIV</sequence>
<dbReference type="EMBL" id="JBHTBR010000002">
    <property type="protein sequence ID" value="MFC7291237.1"/>
    <property type="molecule type" value="Genomic_DNA"/>
</dbReference>
<protein>
    <recommendedName>
        <fullName evidence="3">DNA recombination protein RmuC homolog</fullName>
    </recommendedName>
</protein>
<keyword evidence="5" id="KW-0233">DNA recombination</keyword>
<evidence type="ECO:0000256" key="5">
    <source>
        <dbReference type="ARBA" id="ARBA00023172"/>
    </source>
</evidence>
<keyword evidence="6" id="KW-0472">Membrane</keyword>
<evidence type="ECO:0000256" key="3">
    <source>
        <dbReference type="ARBA" id="ARBA00021840"/>
    </source>
</evidence>
<dbReference type="Proteomes" id="UP001596492">
    <property type="component" value="Unassembled WGS sequence"/>
</dbReference>
<comment type="caution">
    <text evidence="7">The sequence shown here is derived from an EMBL/GenBank/DDBJ whole genome shotgun (WGS) entry which is preliminary data.</text>
</comment>
<evidence type="ECO:0000256" key="2">
    <source>
        <dbReference type="ARBA" id="ARBA00009840"/>
    </source>
</evidence>
<evidence type="ECO:0000256" key="1">
    <source>
        <dbReference type="ARBA" id="ARBA00003416"/>
    </source>
</evidence>
<dbReference type="RefSeq" id="WP_382166429.1">
    <property type="nucleotide sequence ID" value="NZ_JBHTBR010000002.1"/>
</dbReference>
<proteinExistence type="inferred from homology"/>
<keyword evidence="6" id="KW-1133">Transmembrane helix</keyword>
<comment type="function">
    <text evidence="1">Involved in DNA recombination.</text>
</comment>
<dbReference type="Pfam" id="PF02646">
    <property type="entry name" value="RmuC"/>
    <property type="match status" value="1"/>
</dbReference>
<comment type="similarity">
    <text evidence="2">Belongs to the RmuC family.</text>
</comment>
<evidence type="ECO:0000313" key="8">
    <source>
        <dbReference type="Proteomes" id="UP001596492"/>
    </source>
</evidence>
<dbReference type="PANTHER" id="PTHR30563">
    <property type="entry name" value="DNA RECOMBINATION PROTEIN RMUC"/>
    <property type="match status" value="1"/>
</dbReference>
<evidence type="ECO:0000256" key="6">
    <source>
        <dbReference type="SAM" id="Phobius"/>
    </source>
</evidence>
<keyword evidence="8" id="KW-1185">Reference proteome</keyword>
<gene>
    <name evidence="7" type="ORF">ACFQS8_06385</name>
</gene>
<evidence type="ECO:0000256" key="4">
    <source>
        <dbReference type="ARBA" id="ARBA00023054"/>
    </source>
</evidence>
<evidence type="ECO:0000313" key="7">
    <source>
        <dbReference type="EMBL" id="MFC7291237.1"/>
    </source>
</evidence>
<keyword evidence="6" id="KW-0812">Transmembrane</keyword>
<keyword evidence="4" id="KW-0175">Coiled coil</keyword>
<organism evidence="7 8">
    <name type="scientific">Hirschia litorea</name>
    <dbReference type="NCBI Taxonomy" id="1199156"/>
    <lineage>
        <taxon>Bacteria</taxon>
        <taxon>Pseudomonadati</taxon>
        <taxon>Pseudomonadota</taxon>
        <taxon>Alphaproteobacteria</taxon>
        <taxon>Hyphomonadales</taxon>
        <taxon>Hyphomonadaceae</taxon>
        <taxon>Hirschia</taxon>
    </lineage>
</organism>
<dbReference type="InterPro" id="IPR003798">
    <property type="entry name" value="DNA_recombination_RmuC"/>
</dbReference>
<dbReference type="PANTHER" id="PTHR30563:SF0">
    <property type="entry name" value="DNA RECOMBINATION PROTEIN RMUC"/>
    <property type="match status" value="1"/>
</dbReference>
<accession>A0ABW2IJZ5</accession>
<reference evidence="8" key="1">
    <citation type="journal article" date="2019" name="Int. J. Syst. Evol. Microbiol.">
        <title>The Global Catalogue of Microorganisms (GCM) 10K type strain sequencing project: providing services to taxonomists for standard genome sequencing and annotation.</title>
        <authorList>
            <consortium name="The Broad Institute Genomics Platform"/>
            <consortium name="The Broad Institute Genome Sequencing Center for Infectious Disease"/>
            <person name="Wu L."/>
            <person name="Ma J."/>
        </authorList>
    </citation>
    <scope>NUCLEOTIDE SEQUENCE [LARGE SCALE GENOMIC DNA]</scope>
    <source>
        <strain evidence="8">CCUG 51308</strain>
    </source>
</reference>
<feature type="transmembrane region" description="Helical" evidence="6">
    <location>
        <begin position="15"/>
        <end position="36"/>
    </location>
</feature>
<name>A0ABW2IJZ5_9PROT</name>